<dbReference type="Gene3D" id="1.10.10.10">
    <property type="entry name" value="Winged helix-like DNA-binding domain superfamily/Winged helix DNA-binding domain"/>
    <property type="match status" value="1"/>
</dbReference>
<proteinExistence type="inferred from homology"/>
<gene>
    <name evidence="6" type="primary">syrM1_1</name>
    <name evidence="6" type="ORF">EMLFYP7_01357</name>
</gene>
<protein>
    <submittedName>
        <fullName evidence="6">HTH-type transcriptional regulator SyrM 1</fullName>
    </submittedName>
</protein>
<dbReference type="Pfam" id="PF03466">
    <property type="entry name" value="LysR_substrate"/>
    <property type="match status" value="1"/>
</dbReference>
<sequence length="304" mass="34186">MIDLNLLRLVPILAKEKNVTRAARKANITQSAFSHALTRLREQLNDEMFVRTRNGMEPTPYAASMIPVIENALSKLDAATRGKGDFDPTKDAHTFYIGAVDYFEFMYMPLLTANFKTRAPNVRLSVDILSETIKFERVERGQLDAFIGVDNLQYIPQYFNKQTLTSDYYVAIASVERTDLPSQLTLRHLVTEAQIHLPAVSSGADHIDSWLLSQHLYRPLTTVVQSYAVGGRVAVASGYLMCVPYRIAKELAAMMPLRIMDLPKGAPSYDLILLTHRLFDYQSALQWLVGELKKVELGSLSLEG</sequence>
<dbReference type="Pfam" id="PF00126">
    <property type="entry name" value="HTH_1"/>
    <property type="match status" value="1"/>
</dbReference>
<dbReference type="InterPro" id="IPR036390">
    <property type="entry name" value="WH_DNA-bd_sf"/>
</dbReference>
<dbReference type="SUPFAM" id="SSF53850">
    <property type="entry name" value="Periplasmic binding protein-like II"/>
    <property type="match status" value="1"/>
</dbReference>
<dbReference type="EMBL" id="CACRTZ010000006">
    <property type="protein sequence ID" value="VYU08349.1"/>
    <property type="molecule type" value="Genomic_DNA"/>
</dbReference>
<dbReference type="InterPro" id="IPR036388">
    <property type="entry name" value="WH-like_DNA-bd_sf"/>
</dbReference>
<dbReference type="InterPro" id="IPR005119">
    <property type="entry name" value="LysR_subst-bd"/>
</dbReference>
<evidence type="ECO:0000313" key="6">
    <source>
        <dbReference type="EMBL" id="VYU08349.1"/>
    </source>
</evidence>
<evidence type="ECO:0000256" key="3">
    <source>
        <dbReference type="ARBA" id="ARBA00023125"/>
    </source>
</evidence>
<reference evidence="6" key="1">
    <citation type="submission" date="2019-11" db="EMBL/GenBank/DDBJ databases">
        <authorList>
            <person name="Feng L."/>
        </authorList>
    </citation>
    <scope>NUCLEOTIDE SEQUENCE</scope>
    <source>
        <strain evidence="6">EMassiliensisLFYP7</strain>
    </source>
</reference>
<dbReference type="SUPFAM" id="SSF46785">
    <property type="entry name" value="Winged helix' DNA-binding domain"/>
    <property type="match status" value="1"/>
</dbReference>
<evidence type="ECO:0000256" key="2">
    <source>
        <dbReference type="ARBA" id="ARBA00023015"/>
    </source>
</evidence>
<evidence type="ECO:0000259" key="5">
    <source>
        <dbReference type="PROSITE" id="PS50931"/>
    </source>
</evidence>
<keyword evidence="4" id="KW-0804">Transcription</keyword>
<comment type="similarity">
    <text evidence="1">Belongs to the LysR transcriptional regulatory family.</text>
</comment>
<dbReference type="PROSITE" id="PS50931">
    <property type="entry name" value="HTH_LYSR"/>
    <property type="match status" value="1"/>
</dbReference>
<dbReference type="RefSeq" id="WP_156565507.1">
    <property type="nucleotide sequence ID" value="NZ_CACRTZ010000006.1"/>
</dbReference>
<dbReference type="AlphaFoldDB" id="A0A6N3BZZ8"/>
<dbReference type="InterPro" id="IPR037402">
    <property type="entry name" value="YidZ_PBP2"/>
</dbReference>
<feature type="domain" description="HTH lysR-type" evidence="5">
    <location>
        <begin position="2"/>
        <end position="59"/>
    </location>
</feature>
<dbReference type="GO" id="GO:0003677">
    <property type="term" value="F:DNA binding"/>
    <property type="evidence" value="ECO:0007669"/>
    <property type="project" value="UniProtKB-KW"/>
</dbReference>
<dbReference type="PANTHER" id="PTHR30118">
    <property type="entry name" value="HTH-TYPE TRANSCRIPTIONAL REGULATOR LEUO-RELATED"/>
    <property type="match status" value="1"/>
</dbReference>
<dbReference type="PRINTS" id="PR00039">
    <property type="entry name" value="HTHLYSR"/>
</dbReference>
<dbReference type="PANTHER" id="PTHR30118:SF15">
    <property type="entry name" value="TRANSCRIPTIONAL REGULATORY PROTEIN"/>
    <property type="match status" value="1"/>
</dbReference>
<accession>A0A6N3BZZ8</accession>
<evidence type="ECO:0000256" key="4">
    <source>
        <dbReference type="ARBA" id="ARBA00023163"/>
    </source>
</evidence>
<organism evidence="6">
    <name type="scientific">Phytobacter massiliensis</name>
    <dbReference type="NCBI Taxonomy" id="1485952"/>
    <lineage>
        <taxon>Bacteria</taxon>
        <taxon>Pseudomonadati</taxon>
        <taxon>Pseudomonadota</taxon>
        <taxon>Gammaproteobacteria</taxon>
        <taxon>Enterobacterales</taxon>
        <taxon>Enterobacteriaceae</taxon>
        <taxon>Phytobacter</taxon>
    </lineage>
</organism>
<dbReference type="CDD" id="cd08417">
    <property type="entry name" value="PBP2_Nitroaromatics_like"/>
    <property type="match status" value="1"/>
</dbReference>
<dbReference type="InterPro" id="IPR050389">
    <property type="entry name" value="LysR-type_TF"/>
</dbReference>
<dbReference type="GO" id="GO:0003700">
    <property type="term" value="F:DNA-binding transcription factor activity"/>
    <property type="evidence" value="ECO:0007669"/>
    <property type="project" value="InterPro"/>
</dbReference>
<dbReference type="InterPro" id="IPR000847">
    <property type="entry name" value="LysR_HTH_N"/>
</dbReference>
<name>A0A6N3BZZ8_9ENTR</name>
<keyword evidence="2" id="KW-0805">Transcription regulation</keyword>
<dbReference type="Gene3D" id="3.40.190.10">
    <property type="entry name" value="Periplasmic binding protein-like II"/>
    <property type="match status" value="2"/>
</dbReference>
<evidence type="ECO:0000256" key="1">
    <source>
        <dbReference type="ARBA" id="ARBA00009437"/>
    </source>
</evidence>
<keyword evidence="3" id="KW-0238">DNA-binding</keyword>